<feature type="domain" description="Peptidase M16 N-terminal" evidence="8">
    <location>
        <begin position="42"/>
        <end position="178"/>
    </location>
</feature>
<evidence type="ECO:0000313" key="10">
    <source>
        <dbReference type="EMBL" id="KJV63425.1"/>
    </source>
</evidence>
<feature type="chain" id="PRO_5002464930" evidence="7">
    <location>
        <begin position="20"/>
        <end position="439"/>
    </location>
</feature>
<evidence type="ECO:0000256" key="7">
    <source>
        <dbReference type="SAM" id="SignalP"/>
    </source>
</evidence>
<dbReference type="AlphaFoldDB" id="A0A0F3N5S4"/>
<sequence length="439" mass="50337">MIKSFTCLFAIFFTIANHALSFDIKVTHEKLDNGMEVYVIPNHRAPAVMHMVLYKVGGTDDPVGYSGLAHFFEHLMFSGTEKFPNLITILSDIGGNVNASTSEFCTIYYELIPKQYLSLAMDIESDRMHNLKITDKAFTREQKVVLEERKMRIENQARNILQEEMNNTFYYNGYGRPVVGWEHEISNYNKAVAEAFYKLHYSPNNAILVVTGDADPQEVINLAKQYYGKIESNNKEPTRIFRTEPPHKTNITLTLEDNSVEIPELFLMYQIPNGIINKNYILNMMLAEILGNGKFSTFYNDLVINKPIVTSIRTEYNYLTNSDNYLFIEAVPKDGISTETVEKEIHKCINSYIENGIPPEYLESAKHKVKAHLIYSFDGLSFISYFYGMNLILGVPLSEINNIYDIIDKVTIEDINFTMENIFLKNIRLAGHLLPKLGE</sequence>
<gene>
    <name evidence="10" type="ORF">EMUCRT_0879</name>
</gene>
<dbReference type="Pfam" id="PF05193">
    <property type="entry name" value="Peptidase_M16_C"/>
    <property type="match status" value="1"/>
</dbReference>
<feature type="coiled-coil region" evidence="6">
    <location>
        <begin position="136"/>
        <end position="163"/>
    </location>
</feature>
<dbReference type="InterPro" id="IPR011249">
    <property type="entry name" value="Metalloenz_LuxS/M16"/>
</dbReference>
<evidence type="ECO:0000313" key="11">
    <source>
        <dbReference type="Proteomes" id="UP000033546"/>
    </source>
</evidence>
<keyword evidence="2" id="KW-0645">Protease</keyword>
<name>A0A0F3N5S4_9RICK</name>
<evidence type="ECO:0000259" key="8">
    <source>
        <dbReference type="Pfam" id="PF00675"/>
    </source>
</evidence>
<dbReference type="InterPro" id="IPR007863">
    <property type="entry name" value="Peptidase_M16_C"/>
</dbReference>
<evidence type="ECO:0000256" key="5">
    <source>
        <dbReference type="ARBA" id="ARBA00023049"/>
    </source>
</evidence>
<dbReference type="GO" id="GO:0046872">
    <property type="term" value="F:metal ion binding"/>
    <property type="evidence" value="ECO:0007669"/>
    <property type="project" value="InterPro"/>
</dbReference>
<dbReference type="EMBL" id="LANU01000003">
    <property type="protein sequence ID" value="KJV63425.1"/>
    <property type="molecule type" value="Genomic_DNA"/>
</dbReference>
<dbReference type="PATRIC" id="fig|1359167.3.peg.845"/>
<comment type="similarity">
    <text evidence="1">Belongs to the peptidase M16 family.</text>
</comment>
<feature type="signal peptide" evidence="7">
    <location>
        <begin position="1"/>
        <end position="19"/>
    </location>
</feature>
<evidence type="ECO:0000256" key="4">
    <source>
        <dbReference type="ARBA" id="ARBA00022833"/>
    </source>
</evidence>
<keyword evidence="7" id="KW-0732">Signal</keyword>
<organism evidence="10 11">
    <name type="scientific">Ehrlichia cf. muris str. EmCRT</name>
    <dbReference type="NCBI Taxonomy" id="1359167"/>
    <lineage>
        <taxon>Bacteria</taxon>
        <taxon>Pseudomonadati</taxon>
        <taxon>Pseudomonadota</taxon>
        <taxon>Alphaproteobacteria</taxon>
        <taxon>Rickettsiales</taxon>
        <taxon>Anaplasmataceae</taxon>
        <taxon>Ehrlichia</taxon>
    </lineage>
</organism>
<keyword evidence="3" id="KW-0378">Hydrolase</keyword>
<evidence type="ECO:0000256" key="2">
    <source>
        <dbReference type="ARBA" id="ARBA00022670"/>
    </source>
</evidence>
<dbReference type="PANTHER" id="PTHR43690">
    <property type="entry name" value="NARDILYSIN"/>
    <property type="match status" value="1"/>
</dbReference>
<feature type="domain" description="Peptidase M16 C-terminal" evidence="9">
    <location>
        <begin position="192"/>
        <end position="368"/>
    </location>
</feature>
<evidence type="ECO:0000256" key="1">
    <source>
        <dbReference type="ARBA" id="ARBA00007261"/>
    </source>
</evidence>
<keyword evidence="5" id="KW-0482">Metalloprotease</keyword>
<dbReference type="InterPro" id="IPR011765">
    <property type="entry name" value="Pept_M16_N"/>
</dbReference>
<proteinExistence type="inferred from homology"/>
<dbReference type="Gene3D" id="3.30.830.10">
    <property type="entry name" value="Metalloenzyme, LuxS/M16 peptidase-like"/>
    <property type="match status" value="2"/>
</dbReference>
<dbReference type="GO" id="GO:0008237">
    <property type="term" value="F:metallopeptidase activity"/>
    <property type="evidence" value="ECO:0007669"/>
    <property type="project" value="UniProtKB-KW"/>
</dbReference>
<protein>
    <submittedName>
        <fullName evidence="10">Peptidase M16 inactive domain protein</fullName>
    </submittedName>
</protein>
<dbReference type="Proteomes" id="UP000033546">
    <property type="component" value="Unassembled WGS sequence"/>
</dbReference>
<comment type="caution">
    <text evidence="10">The sequence shown here is derived from an EMBL/GenBank/DDBJ whole genome shotgun (WGS) entry which is preliminary data.</text>
</comment>
<accession>A0A0F3N5S4</accession>
<keyword evidence="6" id="KW-0175">Coiled coil</keyword>
<keyword evidence="4" id="KW-0862">Zinc</keyword>
<dbReference type="GO" id="GO:0006508">
    <property type="term" value="P:proteolysis"/>
    <property type="evidence" value="ECO:0007669"/>
    <property type="project" value="UniProtKB-KW"/>
</dbReference>
<dbReference type="InterPro" id="IPR050626">
    <property type="entry name" value="Peptidase_M16"/>
</dbReference>
<dbReference type="SUPFAM" id="SSF63411">
    <property type="entry name" value="LuxS/MPP-like metallohydrolase"/>
    <property type="match status" value="2"/>
</dbReference>
<reference evidence="10 11" key="1">
    <citation type="submission" date="2015-02" db="EMBL/GenBank/DDBJ databases">
        <title>Genome Sequencing of Rickettsiales.</title>
        <authorList>
            <person name="Daugherty S.C."/>
            <person name="Su Q."/>
            <person name="Abolude K."/>
            <person name="Beier-Sexton M."/>
            <person name="Carlyon J.A."/>
            <person name="Carter R."/>
            <person name="Day N.P."/>
            <person name="Dumler S.J."/>
            <person name="Dyachenko V."/>
            <person name="Godinez A."/>
            <person name="Kurtti T.J."/>
            <person name="Lichay M."/>
            <person name="Mullins K.E."/>
            <person name="Ott S."/>
            <person name="Pappas-Brown V."/>
            <person name="Paris D.H."/>
            <person name="Patel P."/>
            <person name="Richards A.L."/>
            <person name="Sadzewicz L."/>
            <person name="Sears K."/>
            <person name="Seidman D."/>
            <person name="Sengamalay N."/>
            <person name="Stenos J."/>
            <person name="Tallon L.J."/>
            <person name="Vincent G."/>
            <person name="Fraser C.M."/>
            <person name="Munderloh U."/>
            <person name="Dunning-Hotopp J.C."/>
        </authorList>
    </citation>
    <scope>NUCLEOTIDE SEQUENCE [LARGE SCALE GENOMIC DNA]</scope>
    <source>
        <strain evidence="10 11">EmCRT</strain>
    </source>
</reference>
<evidence type="ECO:0000256" key="3">
    <source>
        <dbReference type="ARBA" id="ARBA00022801"/>
    </source>
</evidence>
<evidence type="ECO:0000259" key="9">
    <source>
        <dbReference type="Pfam" id="PF05193"/>
    </source>
</evidence>
<evidence type="ECO:0000256" key="6">
    <source>
        <dbReference type="SAM" id="Coils"/>
    </source>
</evidence>
<dbReference type="RefSeq" id="WP_045805161.1">
    <property type="nucleotide sequence ID" value="NZ_LANU01000003.1"/>
</dbReference>
<dbReference type="Pfam" id="PF00675">
    <property type="entry name" value="Peptidase_M16"/>
    <property type="match status" value="1"/>
</dbReference>
<dbReference type="PANTHER" id="PTHR43690:SF17">
    <property type="entry name" value="PROTEIN YHJJ"/>
    <property type="match status" value="1"/>
</dbReference>